<evidence type="ECO:0000256" key="6">
    <source>
        <dbReference type="ARBA" id="ARBA00023187"/>
    </source>
</evidence>
<feature type="region of interest" description="Disordered" evidence="8">
    <location>
        <begin position="101"/>
        <end position="260"/>
    </location>
</feature>
<evidence type="ECO:0000313" key="10">
    <source>
        <dbReference type="EMBL" id="PIA18714.1"/>
    </source>
</evidence>
<feature type="compositionally biased region" description="Basic residues" evidence="8">
    <location>
        <begin position="187"/>
        <end position="198"/>
    </location>
</feature>
<feature type="compositionally biased region" description="Basic and acidic residues" evidence="8">
    <location>
        <begin position="105"/>
        <end position="118"/>
    </location>
</feature>
<dbReference type="AlphaFoldDB" id="A0A2G5BI68"/>
<keyword evidence="3" id="KW-0507">mRNA processing</keyword>
<keyword evidence="6" id="KW-0508">mRNA splicing</keyword>
<evidence type="ECO:0000256" key="5">
    <source>
        <dbReference type="ARBA" id="ARBA00023054"/>
    </source>
</evidence>
<evidence type="ECO:0000259" key="9">
    <source>
        <dbReference type="SMART" id="SM01083"/>
    </source>
</evidence>
<dbReference type="STRING" id="763665.A0A2G5BI68"/>
<dbReference type="EMBL" id="KZ303489">
    <property type="protein sequence ID" value="PIA18714.1"/>
    <property type="molecule type" value="Genomic_DNA"/>
</dbReference>
<keyword evidence="11" id="KW-1185">Reference proteome</keyword>
<evidence type="ECO:0000256" key="7">
    <source>
        <dbReference type="ARBA" id="ARBA00023242"/>
    </source>
</evidence>
<dbReference type="Pfam" id="PF12542">
    <property type="entry name" value="CWC25"/>
    <property type="match status" value="1"/>
</dbReference>
<dbReference type="Proteomes" id="UP000242474">
    <property type="component" value="Unassembled WGS sequence"/>
</dbReference>
<dbReference type="SMART" id="SM01083">
    <property type="entry name" value="Cir_N"/>
    <property type="match status" value="1"/>
</dbReference>
<proteinExistence type="inferred from homology"/>
<accession>A0A2G5BI68</accession>
<feature type="compositionally biased region" description="Basic and acidic residues" evidence="8">
    <location>
        <begin position="164"/>
        <end position="186"/>
    </location>
</feature>
<reference evidence="10 11" key="1">
    <citation type="journal article" date="2015" name="Genome Biol. Evol.">
        <title>Phylogenomic analyses indicate that early fungi evolved digesting cell walls of algal ancestors of land plants.</title>
        <authorList>
            <person name="Chang Y."/>
            <person name="Wang S."/>
            <person name="Sekimoto S."/>
            <person name="Aerts A.L."/>
            <person name="Choi C."/>
            <person name="Clum A."/>
            <person name="LaButti K.M."/>
            <person name="Lindquist E.A."/>
            <person name="Yee Ngan C."/>
            <person name="Ohm R.A."/>
            <person name="Salamov A.A."/>
            <person name="Grigoriev I.V."/>
            <person name="Spatafora J.W."/>
            <person name="Berbee M.L."/>
        </authorList>
    </citation>
    <scope>NUCLEOTIDE SEQUENCE [LARGE SCALE GENOMIC DNA]</scope>
    <source>
        <strain evidence="10 11">NRRL 1564</strain>
    </source>
</reference>
<evidence type="ECO:0000256" key="2">
    <source>
        <dbReference type="ARBA" id="ARBA00006695"/>
    </source>
</evidence>
<dbReference type="PANTHER" id="PTHR16196:SF0">
    <property type="entry name" value="PRE-MRNA-SPLICING FACTOR CWC25 HOMOLOG"/>
    <property type="match status" value="1"/>
</dbReference>
<evidence type="ECO:0000256" key="4">
    <source>
        <dbReference type="ARBA" id="ARBA00022728"/>
    </source>
</evidence>
<dbReference type="InterPro" id="IPR022209">
    <property type="entry name" value="CWC25"/>
</dbReference>
<dbReference type="InterPro" id="IPR019339">
    <property type="entry name" value="CIR_N_dom"/>
</dbReference>
<dbReference type="InterPro" id="IPR051376">
    <property type="entry name" value="CWC25_splicing_factor"/>
</dbReference>
<evidence type="ECO:0000313" key="11">
    <source>
        <dbReference type="Proteomes" id="UP000242474"/>
    </source>
</evidence>
<evidence type="ECO:0000256" key="1">
    <source>
        <dbReference type="ARBA" id="ARBA00004123"/>
    </source>
</evidence>
<gene>
    <name evidence="10" type="ORF">COEREDRAFT_91092</name>
</gene>
<feature type="compositionally biased region" description="Basic and acidic residues" evidence="8">
    <location>
        <begin position="199"/>
        <end position="233"/>
    </location>
</feature>
<dbReference type="GO" id="GO:0005684">
    <property type="term" value="C:U2-type spliceosomal complex"/>
    <property type="evidence" value="ECO:0007669"/>
    <property type="project" value="TreeGrafter"/>
</dbReference>
<protein>
    <recommendedName>
        <fullName evidence="9">CBF1-interacting co-repressor CIR N-terminal domain-containing protein</fullName>
    </recommendedName>
</protein>
<dbReference type="PANTHER" id="PTHR16196">
    <property type="entry name" value="CELL CYCLE CONTROL PROTEIN CWF25"/>
    <property type="match status" value="1"/>
</dbReference>
<evidence type="ECO:0000256" key="8">
    <source>
        <dbReference type="SAM" id="MobiDB-lite"/>
    </source>
</evidence>
<feature type="compositionally biased region" description="Basic and acidic residues" evidence="8">
    <location>
        <begin position="130"/>
        <end position="152"/>
    </location>
</feature>
<comment type="similarity">
    <text evidence="2">Belongs to the CWC25 family.</text>
</comment>
<keyword evidence="7" id="KW-0539">Nucleus</keyword>
<feature type="region of interest" description="Disordered" evidence="8">
    <location>
        <begin position="1"/>
        <end position="37"/>
    </location>
</feature>
<keyword evidence="4" id="KW-0747">Spliceosome</keyword>
<comment type="subcellular location">
    <subcellularLocation>
        <location evidence="1">Nucleus</location>
    </subcellularLocation>
</comment>
<evidence type="ECO:0000256" key="3">
    <source>
        <dbReference type="ARBA" id="ARBA00022664"/>
    </source>
</evidence>
<feature type="domain" description="CBF1-interacting co-repressor CIR N-terminal" evidence="9">
    <location>
        <begin position="11"/>
        <end position="47"/>
    </location>
</feature>
<feature type="compositionally biased region" description="Basic and acidic residues" evidence="8">
    <location>
        <begin position="22"/>
        <end position="37"/>
    </location>
</feature>
<dbReference type="OrthoDB" id="21123at2759"/>
<keyword evidence="5" id="KW-0175">Coiled coil</keyword>
<dbReference type="GO" id="GO:0000398">
    <property type="term" value="P:mRNA splicing, via spliceosome"/>
    <property type="evidence" value="ECO:0007669"/>
    <property type="project" value="TreeGrafter"/>
</dbReference>
<dbReference type="Pfam" id="PF10197">
    <property type="entry name" value="Cir_N"/>
    <property type="match status" value="1"/>
</dbReference>
<organism evidence="10 11">
    <name type="scientific">Coemansia reversa (strain ATCC 12441 / NRRL 1564)</name>
    <dbReference type="NCBI Taxonomy" id="763665"/>
    <lineage>
        <taxon>Eukaryota</taxon>
        <taxon>Fungi</taxon>
        <taxon>Fungi incertae sedis</taxon>
        <taxon>Zoopagomycota</taxon>
        <taxon>Kickxellomycotina</taxon>
        <taxon>Kickxellomycetes</taxon>
        <taxon>Kickxellales</taxon>
        <taxon>Kickxellaceae</taxon>
        <taxon>Coemansia</taxon>
    </lineage>
</organism>
<name>A0A2G5BI68_COERN</name>
<sequence>MGGGDLNMKKSWHPLTLANQRRVAEEKRKAAEEEQRAARLQKELREERQREEMERLNATVTKKKINKLEWMYNAPSTGAPQTSEDLEEYLLGKKDATQLANQKSVENDVVSRPEDKWKKGLFAFSNRNANSDKDSAAKALEDPLAEIQRREQAAMMRVMSNNHSHAEKKTEKRTSREKGERKSDKEHKHRHRHRRNHHHSDERSSKSTHKRSDSQGHQSRDHNKRDKDKDSSSSKRHRRRRSQSPSSRVPRRSCSPLARR</sequence>